<dbReference type="GO" id="GO:0003723">
    <property type="term" value="F:RNA binding"/>
    <property type="evidence" value="ECO:0007669"/>
    <property type="project" value="InterPro"/>
</dbReference>
<feature type="repeat" description="PPR" evidence="2">
    <location>
        <begin position="92"/>
        <end position="126"/>
    </location>
</feature>
<evidence type="ECO:0000313" key="3">
    <source>
        <dbReference type="EMBL" id="KAG9443715.1"/>
    </source>
</evidence>
<gene>
    <name evidence="3" type="ORF">H6P81_015055</name>
</gene>
<proteinExistence type="predicted"/>
<evidence type="ECO:0000313" key="4">
    <source>
        <dbReference type="Proteomes" id="UP000825729"/>
    </source>
</evidence>
<dbReference type="InterPro" id="IPR046960">
    <property type="entry name" value="PPR_At4g14850-like_plant"/>
</dbReference>
<dbReference type="Pfam" id="PF01535">
    <property type="entry name" value="PPR"/>
    <property type="match status" value="6"/>
</dbReference>
<feature type="repeat" description="PPR" evidence="2">
    <location>
        <begin position="269"/>
        <end position="303"/>
    </location>
</feature>
<name>A0AAV7E462_ARIFI</name>
<dbReference type="PROSITE" id="PS51375">
    <property type="entry name" value="PPR"/>
    <property type="match status" value="5"/>
</dbReference>
<dbReference type="PANTHER" id="PTHR47926">
    <property type="entry name" value="PENTATRICOPEPTIDE REPEAT-CONTAINING PROTEIN"/>
    <property type="match status" value="1"/>
</dbReference>
<dbReference type="AlphaFoldDB" id="A0AAV7E462"/>
<dbReference type="InterPro" id="IPR002885">
    <property type="entry name" value="PPR_rpt"/>
</dbReference>
<dbReference type="PANTHER" id="PTHR47926:SF452">
    <property type="entry name" value="PENTATRICOPEPTIDE REPEAT-CONTAINING PROTEIN"/>
    <property type="match status" value="1"/>
</dbReference>
<dbReference type="NCBIfam" id="TIGR00756">
    <property type="entry name" value="PPR"/>
    <property type="match status" value="5"/>
</dbReference>
<dbReference type="Pfam" id="PF13041">
    <property type="entry name" value="PPR_2"/>
    <property type="match status" value="2"/>
</dbReference>
<dbReference type="EMBL" id="JAINDJ010000006">
    <property type="protein sequence ID" value="KAG9443715.1"/>
    <property type="molecule type" value="Genomic_DNA"/>
</dbReference>
<dbReference type="Proteomes" id="UP000825729">
    <property type="component" value="Unassembled WGS sequence"/>
</dbReference>
<sequence length="708" mass="79175">MLLSKSCCCRQKLLYHFEGGTSIAEELPSVRKLASFLENCPDSEFLRRVHARILTFGHGSSIFLGSKLVSSYASFDKLSESKSILDKIINRNLSLWTSIIIGYFRAGQFSEVLYLYLLMKQRGIGIDSSSLTFSLKSCTELGFVQVGRQIHADAFKVNLNFDRFVGASLIGFYSKCGHMDNVKRVFEEISEKDVVVYTAIITGVTLVSLLQAAGQVEGLLEGRSIHAYAIRRGMDHLDEVLETSIIDMYIKCCDLISVELIFRQTKKKSVASWNALICGLVQYGRAFEAVELFALLTREGTKPDSISIANALTGCADLKCLHWGTSIHNYVIRQEKPLDVVAITALIDMYMRCNRTKMSKYLFDRIEIRDVILYNVIVAGFLSSGLPNMAFDMFGAMLEEGIKPNTATILNILGACSDFGDAEKGRTVHGYIIRCGFDLDLEISNQTLHMYTKVGHLDMARQIFNWISRKDLVSWTSMIMGYVSHGHADEAIELYFLMQEAGVGLDAVTILGLLQAFSYLGCLKQAKEVHGYVQRNHLDGEASIANSMILTYSKCGRLDASKLLFDSMGRNCVTLWNTIIAAYGMHGDCVRALQHFNEMKVHNIKPNELTFSSVLSVCSHTGLVELGLRIFHSMEAEHQISPSEEHYSCIIDLLGRAGRLEEAHDLVKCSPFRQSSSSFRGSPVASAGLHERRALKLQYEEDIDLYRC</sequence>
<feature type="repeat" description="PPR" evidence="2">
    <location>
        <begin position="370"/>
        <end position="404"/>
    </location>
</feature>
<evidence type="ECO:0000256" key="2">
    <source>
        <dbReference type="PROSITE-ProRule" id="PRU00708"/>
    </source>
</evidence>
<dbReference type="Gene3D" id="1.25.40.10">
    <property type="entry name" value="Tetratricopeptide repeat domain"/>
    <property type="match status" value="5"/>
</dbReference>
<accession>A0AAV7E462</accession>
<dbReference type="FunFam" id="1.25.40.10:FF:000158">
    <property type="entry name" value="pentatricopeptide repeat-containing protein At2g33680"/>
    <property type="match status" value="1"/>
</dbReference>
<keyword evidence="4" id="KW-1185">Reference proteome</keyword>
<evidence type="ECO:0008006" key="5">
    <source>
        <dbReference type="Google" id="ProtNLM"/>
    </source>
</evidence>
<dbReference type="InterPro" id="IPR011990">
    <property type="entry name" value="TPR-like_helical_dom_sf"/>
</dbReference>
<comment type="caution">
    <text evidence="3">The sequence shown here is derived from an EMBL/GenBank/DDBJ whole genome shotgun (WGS) entry which is preliminary data.</text>
</comment>
<protein>
    <recommendedName>
        <fullName evidence="5">Pentatricopeptide repeat-containing protein</fullName>
    </recommendedName>
</protein>
<feature type="repeat" description="PPR" evidence="2">
    <location>
        <begin position="572"/>
        <end position="606"/>
    </location>
</feature>
<dbReference type="GO" id="GO:0099402">
    <property type="term" value="P:plant organ development"/>
    <property type="evidence" value="ECO:0007669"/>
    <property type="project" value="UniProtKB-ARBA"/>
</dbReference>
<dbReference type="FunFam" id="1.25.40.10:FF:000073">
    <property type="entry name" value="Pentatricopeptide repeat-containing protein chloroplastic"/>
    <property type="match status" value="1"/>
</dbReference>
<reference evidence="3 4" key="1">
    <citation type="submission" date="2021-07" db="EMBL/GenBank/DDBJ databases">
        <title>The Aristolochia fimbriata genome: insights into angiosperm evolution, floral development and chemical biosynthesis.</title>
        <authorList>
            <person name="Jiao Y."/>
        </authorList>
    </citation>
    <scope>NUCLEOTIDE SEQUENCE [LARGE SCALE GENOMIC DNA]</scope>
    <source>
        <strain evidence="3">IBCAS-2021</strain>
        <tissue evidence="3">Leaf</tissue>
    </source>
</reference>
<dbReference type="GO" id="GO:0009451">
    <property type="term" value="P:RNA modification"/>
    <property type="evidence" value="ECO:0007669"/>
    <property type="project" value="InterPro"/>
</dbReference>
<evidence type="ECO:0000256" key="1">
    <source>
        <dbReference type="ARBA" id="ARBA00022737"/>
    </source>
</evidence>
<organism evidence="3 4">
    <name type="scientific">Aristolochia fimbriata</name>
    <name type="common">White veined hardy Dutchman's pipe vine</name>
    <dbReference type="NCBI Taxonomy" id="158543"/>
    <lineage>
        <taxon>Eukaryota</taxon>
        <taxon>Viridiplantae</taxon>
        <taxon>Streptophyta</taxon>
        <taxon>Embryophyta</taxon>
        <taxon>Tracheophyta</taxon>
        <taxon>Spermatophyta</taxon>
        <taxon>Magnoliopsida</taxon>
        <taxon>Magnoliidae</taxon>
        <taxon>Piperales</taxon>
        <taxon>Aristolochiaceae</taxon>
        <taxon>Aristolochia</taxon>
    </lineage>
</organism>
<feature type="repeat" description="PPR" evidence="2">
    <location>
        <begin position="471"/>
        <end position="505"/>
    </location>
</feature>
<keyword evidence="1" id="KW-0677">Repeat</keyword>